<organism evidence="2 3">
    <name type="scientific">Elysia crispata</name>
    <name type="common">lettuce slug</name>
    <dbReference type="NCBI Taxonomy" id="231223"/>
    <lineage>
        <taxon>Eukaryota</taxon>
        <taxon>Metazoa</taxon>
        <taxon>Spiralia</taxon>
        <taxon>Lophotrochozoa</taxon>
        <taxon>Mollusca</taxon>
        <taxon>Gastropoda</taxon>
        <taxon>Heterobranchia</taxon>
        <taxon>Euthyneura</taxon>
        <taxon>Panpulmonata</taxon>
        <taxon>Sacoglossa</taxon>
        <taxon>Placobranchoidea</taxon>
        <taxon>Plakobranchidae</taxon>
        <taxon>Elysia</taxon>
    </lineage>
</organism>
<feature type="region of interest" description="Disordered" evidence="1">
    <location>
        <begin position="20"/>
        <end position="93"/>
    </location>
</feature>
<evidence type="ECO:0000256" key="1">
    <source>
        <dbReference type="SAM" id="MobiDB-lite"/>
    </source>
</evidence>
<dbReference type="EMBL" id="JAWDGP010005712">
    <property type="protein sequence ID" value="KAK3753431.1"/>
    <property type="molecule type" value="Genomic_DNA"/>
</dbReference>
<comment type="caution">
    <text evidence="2">The sequence shown here is derived from an EMBL/GenBank/DDBJ whole genome shotgun (WGS) entry which is preliminary data.</text>
</comment>
<reference evidence="2" key="1">
    <citation type="journal article" date="2023" name="G3 (Bethesda)">
        <title>A reference genome for the long-term kleptoplast-retaining sea slug Elysia crispata morphotype clarki.</title>
        <authorList>
            <person name="Eastman K.E."/>
            <person name="Pendleton A.L."/>
            <person name="Shaikh M.A."/>
            <person name="Suttiyut T."/>
            <person name="Ogas R."/>
            <person name="Tomko P."/>
            <person name="Gavelis G."/>
            <person name="Widhalm J.R."/>
            <person name="Wisecaver J.H."/>
        </authorList>
    </citation>
    <scope>NUCLEOTIDE SEQUENCE</scope>
    <source>
        <strain evidence="2">ECLA1</strain>
    </source>
</reference>
<name>A0AAE0YPC7_9GAST</name>
<gene>
    <name evidence="2" type="ORF">RRG08_056323</name>
</gene>
<accession>A0AAE0YPC7</accession>
<sequence>MTSAYLLVSADLLRDDSHTTAQGMNNFTPSVKGSVSRLRRRPRNVQTCGRHPQLTACDPPGETDERPSWGSSACGRLATPGLVLTPGGEGREGETRTCLLGAYGVGQGRKKERPKK</sequence>
<dbReference type="Proteomes" id="UP001283361">
    <property type="component" value="Unassembled WGS sequence"/>
</dbReference>
<dbReference type="AlphaFoldDB" id="A0AAE0YPC7"/>
<evidence type="ECO:0000313" key="3">
    <source>
        <dbReference type="Proteomes" id="UP001283361"/>
    </source>
</evidence>
<proteinExistence type="predicted"/>
<evidence type="ECO:0000313" key="2">
    <source>
        <dbReference type="EMBL" id="KAK3753431.1"/>
    </source>
</evidence>
<protein>
    <submittedName>
        <fullName evidence="2">Uncharacterized protein</fullName>
    </submittedName>
</protein>
<keyword evidence="3" id="KW-1185">Reference proteome</keyword>
<feature type="compositionally biased region" description="Polar residues" evidence="1">
    <location>
        <begin position="20"/>
        <end position="33"/>
    </location>
</feature>